<reference evidence="2" key="2">
    <citation type="submission" date="2021-04" db="EMBL/GenBank/DDBJ databases">
        <authorList>
            <person name="Gilroy R."/>
        </authorList>
    </citation>
    <scope>NUCLEOTIDE SEQUENCE</scope>
    <source>
        <strain evidence="2">CHK192-19661</strain>
    </source>
</reference>
<reference evidence="2" key="1">
    <citation type="journal article" date="2021" name="PeerJ">
        <title>Extensive microbial diversity within the chicken gut microbiome revealed by metagenomics and culture.</title>
        <authorList>
            <person name="Gilroy R."/>
            <person name="Ravi A."/>
            <person name="Getino M."/>
            <person name="Pursley I."/>
            <person name="Horton D.L."/>
            <person name="Alikhan N.F."/>
            <person name="Baker D."/>
            <person name="Gharbi K."/>
            <person name="Hall N."/>
            <person name="Watson M."/>
            <person name="Adriaenssens E.M."/>
            <person name="Foster-Nyarko E."/>
            <person name="Jarju S."/>
            <person name="Secka A."/>
            <person name="Antonio M."/>
            <person name="Oren A."/>
            <person name="Chaudhuri R.R."/>
            <person name="La Ragione R."/>
            <person name="Hildebrand F."/>
            <person name="Pallen M.J."/>
        </authorList>
    </citation>
    <scope>NUCLEOTIDE SEQUENCE</scope>
    <source>
        <strain evidence="2">CHK192-19661</strain>
    </source>
</reference>
<evidence type="ECO:0000256" key="1">
    <source>
        <dbReference type="SAM" id="MobiDB-lite"/>
    </source>
</evidence>
<evidence type="ECO:0000313" key="2">
    <source>
        <dbReference type="EMBL" id="HIZ08862.1"/>
    </source>
</evidence>
<name>A0A9D2IH47_9FIRM</name>
<comment type="caution">
    <text evidence="2">The sequence shown here is derived from an EMBL/GenBank/DDBJ whole genome shotgun (WGS) entry which is preliminary data.</text>
</comment>
<sequence length="54" mass="6053">MSGHIFPSSDGKIIAFQPENSYRQAEEGQQARSSGKIEEENGVQLHWDTSSMKK</sequence>
<proteinExistence type="predicted"/>
<protein>
    <submittedName>
        <fullName evidence="2">Uncharacterized protein</fullName>
    </submittedName>
</protein>
<accession>A0A9D2IH47</accession>
<dbReference type="EMBL" id="DXCF01000002">
    <property type="protein sequence ID" value="HIZ08862.1"/>
    <property type="molecule type" value="Genomic_DNA"/>
</dbReference>
<organism evidence="2 3">
    <name type="scientific">Candidatus Borkfalkia avicola</name>
    <dbReference type="NCBI Taxonomy" id="2838503"/>
    <lineage>
        <taxon>Bacteria</taxon>
        <taxon>Bacillati</taxon>
        <taxon>Bacillota</taxon>
        <taxon>Clostridia</taxon>
        <taxon>Christensenellales</taxon>
        <taxon>Christensenellaceae</taxon>
        <taxon>Candidatus Borkfalkia</taxon>
    </lineage>
</organism>
<dbReference type="Proteomes" id="UP000824025">
    <property type="component" value="Unassembled WGS sequence"/>
</dbReference>
<dbReference type="AlphaFoldDB" id="A0A9D2IH47"/>
<feature type="region of interest" description="Disordered" evidence="1">
    <location>
        <begin position="1"/>
        <end position="54"/>
    </location>
</feature>
<evidence type="ECO:0000313" key="3">
    <source>
        <dbReference type="Proteomes" id="UP000824025"/>
    </source>
</evidence>
<gene>
    <name evidence="2" type="ORF">H9726_00100</name>
</gene>